<comment type="catalytic activity">
    <reaction evidence="1">
        <text>ATP + protein L-histidine = ADP + protein N-phospho-L-histidine.</text>
        <dbReference type="EC" id="2.7.13.3"/>
    </reaction>
</comment>
<dbReference type="InterPro" id="IPR003594">
    <property type="entry name" value="HATPase_dom"/>
</dbReference>
<feature type="domain" description="HAMP" evidence="13">
    <location>
        <begin position="251"/>
        <end position="305"/>
    </location>
</feature>
<proteinExistence type="predicted"/>
<dbReference type="InterPro" id="IPR003661">
    <property type="entry name" value="HisK_dim/P_dom"/>
</dbReference>
<sequence>MRLTWPLGRPRLRTLLLFSNLVILALPLSGLWALRLYESALVRQTESELRAQAAVLAGAWRATRGLRGDSLAEGLTPRALETARRRGLDLAHDPVLPLAPDPRPAPPPDPVAAEAGARLLPVLRDTQAVTLAALRLLDAAGTVVASTGNDTGLSLAGLEEVEAARAGQPMAVLRRREKIATDVPDGISRTAGLRVHLAMPVMDGERVEAVVLLSRTPATVRQTILNKLPEIAAMGLLLLLLGAALAVLASWLITRPLEAVVRAARQVAAGGRAPLPALPATALREAAELSDAIARMTQTLEGRASYVRGLAAHVSHEFKTPLAAMRGAAELLAEHGEAMSPAERARFAETIEQGVARLDRLVRGLLDLARADMAAAGGQAALRPLAEAAAARFPALRIAVTGDALAAIGPQAVATVLDSLLGNTLAHAGPGSAVTIGIASTGGTAVVLLADDGPGISPANAVRAFDPFFTTARGQGGTGLGLAIARSLLEGAGGGIALVAAARGAAFRVTLPAARPGPPS</sequence>
<dbReference type="Gene3D" id="3.30.565.10">
    <property type="entry name" value="Histidine kinase-like ATPase, C-terminal domain"/>
    <property type="match status" value="1"/>
</dbReference>
<evidence type="ECO:0000256" key="5">
    <source>
        <dbReference type="ARBA" id="ARBA00022679"/>
    </source>
</evidence>
<dbReference type="RefSeq" id="WP_207415245.1">
    <property type="nucleotide sequence ID" value="NZ_CP061179.1"/>
</dbReference>
<keyword evidence="9" id="KW-0902">Two-component regulatory system</keyword>
<feature type="domain" description="Histidine kinase" evidence="12">
    <location>
        <begin position="313"/>
        <end position="515"/>
    </location>
</feature>
<dbReference type="Proteomes" id="UP001518989">
    <property type="component" value="Unassembled WGS sequence"/>
</dbReference>
<feature type="transmembrane region" description="Helical" evidence="11">
    <location>
        <begin position="231"/>
        <end position="253"/>
    </location>
</feature>
<comment type="subcellular location">
    <subcellularLocation>
        <location evidence="2">Membrane</location>
    </subcellularLocation>
</comment>
<dbReference type="InterPro" id="IPR005467">
    <property type="entry name" value="His_kinase_dom"/>
</dbReference>
<dbReference type="Gene3D" id="1.10.287.130">
    <property type="match status" value="1"/>
</dbReference>
<evidence type="ECO:0000259" key="12">
    <source>
        <dbReference type="PROSITE" id="PS50109"/>
    </source>
</evidence>
<dbReference type="SMART" id="SM00387">
    <property type="entry name" value="HATPase_c"/>
    <property type="match status" value="1"/>
</dbReference>
<keyword evidence="10 11" id="KW-0472">Membrane</keyword>
<feature type="transmembrane region" description="Helical" evidence="11">
    <location>
        <begin position="12"/>
        <end position="34"/>
    </location>
</feature>
<keyword evidence="5" id="KW-0808">Transferase</keyword>
<dbReference type="PROSITE" id="PS50885">
    <property type="entry name" value="HAMP"/>
    <property type="match status" value="1"/>
</dbReference>
<evidence type="ECO:0000256" key="10">
    <source>
        <dbReference type="ARBA" id="ARBA00023136"/>
    </source>
</evidence>
<name>A0ABS3KK53_9PROT</name>
<evidence type="ECO:0000256" key="9">
    <source>
        <dbReference type="ARBA" id="ARBA00023012"/>
    </source>
</evidence>
<gene>
    <name evidence="14" type="ORF">IAI61_02310</name>
</gene>
<dbReference type="Pfam" id="PF00512">
    <property type="entry name" value="HisKA"/>
    <property type="match status" value="1"/>
</dbReference>
<evidence type="ECO:0000256" key="8">
    <source>
        <dbReference type="ARBA" id="ARBA00022989"/>
    </source>
</evidence>
<dbReference type="Pfam" id="PF02518">
    <property type="entry name" value="HATPase_c"/>
    <property type="match status" value="1"/>
</dbReference>
<dbReference type="InterPro" id="IPR050428">
    <property type="entry name" value="TCS_sensor_his_kinase"/>
</dbReference>
<dbReference type="EMBL" id="JACTNG010000001">
    <property type="protein sequence ID" value="MBO1077848.1"/>
    <property type="molecule type" value="Genomic_DNA"/>
</dbReference>
<keyword evidence="4" id="KW-0597">Phosphoprotein</keyword>
<dbReference type="PROSITE" id="PS50109">
    <property type="entry name" value="HIS_KIN"/>
    <property type="match status" value="1"/>
</dbReference>
<dbReference type="PRINTS" id="PR00344">
    <property type="entry name" value="BCTRLSENSOR"/>
</dbReference>
<dbReference type="InterPro" id="IPR036097">
    <property type="entry name" value="HisK_dim/P_sf"/>
</dbReference>
<dbReference type="InterPro" id="IPR004358">
    <property type="entry name" value="Sig_transdc_His_kin-like_C"/>
</dbReference>
<evidence type="ECO:0000313" key="15">
    <source>
        <dbReference type="Proteomes" id="UP001518989"/>
    </source>
</evidence>
<keyword evidence="15" id="KW-1185">Reference proteome</keyword>
<keyword evidence="6 11" id="KW-0812">Transmembrane</keyword>
<dbReference type="EC" id="2.7.13.3" evidence="3"/>
<dbReference type="Gene3D" id="6.10.340.10">
    <property type="match status" value="1"/>
</dbReference>
<reference evidence="14 15" key="1">
    <citation type="submission" date="2020-09" db="EMBL/GenBank/DDBJ databases">
        <title>Roseomonas.</title>
        <authorList>
            <person name="Zhu W."/>
        </authorList>
    </citation>
    <scope>NUCLEOTIDE SEQUENCE [LARGE SCALE GENOMIC DNA]</scope>
    <source>
        <strain evidence="14 15">573</strain>
    </source>
</reference>
<evidence type="ECO:0000256" key="2">
    <source>
        <dbReference type="ARBA" id="ARBA00004370"/>
    </source>
</evidence>
<evidence type="ECO:0000259" key="13">
    <source>
        <dbReference type="PROSITE" id="PS50885"/>
    </source>
</evidence>
<dbReference type="SUPFAM" id="SSF55874">
    <property type="entry name" value="ATPase domain of HSP90 chaperone/DNA topoisomerase II/histidine kinase"/>
    <property type="match status" value="1"/>
</dbReference>
<evidence type="ECO:0000256" key="1">
    <source>
        <dbReference type="ARBA" id="ARBA00000085"/>
    </source>
</evidence>
<dbReference type="PANTHER" id="PTHR45436:SF5">
    <property type="entry name" value="SENSOR HISTIDINE KINASE TRCS"/>
    <property type="match status" value="1"/>
</dbReference>
<dbReference type="CDD" id="cd00082">
    <property type="entry name" value="HisKA"/>
    <property type="match status" value="1"/>
</dbReference>
<evidence type="ECO:0000256" key="7">
    <source>
        <dbReference type="ARBA" id="ARBA00022777"/>
    </source>
</evidence>
<protein>
    <recommendedName>
        <fullName evidence="3">histidine kinase</fullName>
        <ecNumber evidence="3">2.7.13.3</ecNumber>
    </recommendedName>
</protein>
<comment type="caution">
    <text evidence="14">The sequence shown here is derived from an EMBL/GenBank/DDBJ whole genome shotgun (WGS) entry which is preliminary data.</text>
</comment>
<organism evidence="14 15">
    <name type="scientific">Roseomonas haemaphysalidis</name>
    <dbReference type="NCBI Taxonomy" id="2768162"/>
    <lineage>
        <taxon>Bacteria</taxon>
        <taxon>Pseudomonadati</taxon>
        <taxon>Pseudomonadota</taxon>
        <taxon>Alphaproteobacteria</taxon>
        <taxon>Acetobacterales</taxon>
        <taxon>Roseomonadaceae</taxon>
        <taxon>Roseomonas</taxon>
    </lineage>
</organism>
<evidence type="ECO:0000313" key="14">
    <source>
        <dbReference type="EMBL" id="MBO1077848.1"/>
    </source>
</evidence>
<dbReference type="InterPro" id="IPR036890">
    <property type="entry name" value="HATPase_C_sf"/>
</dbReference>
<dbReference type="SUPFAM" id="SSF47384">
    <property type="entry name" value="Homodimeric domain of signal transducing histidine kinase"/>
    <property type="match status" value="1"/>
</dbReference>
<accession>A0ABS3KK53</accession>
<dbReference type="GO" id="GO:0016301">
    <property type="term" value="F:kinase activity"/>
    <property type="evidence" value="ECO:0007669"/>
    <property type="project" value="UniProtKB-KW"/>
</dbReference>
<evidence type="ECO:0000256" key="4">
    <source>
        <dbReference type="ARBA" id="ARBA00022553"/>
    </source>
</evidence>
<dbReference type="PANTHER" id="PTHR45436">
    <property type="entry name" value="SENSOR HISTIDINE KINASE YKOH"/>
    <property type="match status" value="1"/>
</dbReference>
<evidence type="ECO:0000256" key="3">
    <source>
        <dbReference type="ARBA" id="ARBA00012438"/>
    </source>
</evidence>
<keyword evidence="7 14" id="KW-0418">Kinase</keyword>
<dbReference type="SMART" id="SM00388">
    <property type="entry name" value="HisKA"/>
    <property type="match status" value="1"/>
</dbReference>
<keyword evidence="8 11" id="KW-1133">Transmembrane helix</keyword>
<dbReference type="InterPro" id="IPR003660">
    <property type="entry name" value="HAMP_dom"/>
</dbReference>
<evidence type="ECO:0000256" key="6">
    <source>
        <dbReference type="ARBA" id="ARBA00022692"/>
    </source>
</evidence>
<evidence type="ECO:0000256" key="11">
    <source>
        <dbReference type="SAM" id="Phobius"/>
    </source>
</evidence>